<dbReference type="Gene3D" id="3.10.20.440">
    <property type="entry name" value="2Fe-2S iron-sulphur cluster binding domain, sarcosine oxidase, alpha subunit, N-terminal domain"/>
    <property type="match status" value="1"/>
</dbReference>
<dbReference type="SUPFAM" id="SSF101790">
    <property type="entry name" value="Aminomethyltransferase beta-barrel domain"/>
    <property type="match status" value="1"/>
</dbReference>
<dbReference type="InterPro" id="IPR006277">
    <property type="entry name" value="Sarcosine_oxidase_asu"/>
</dbReference>
<comment type="similarity">
    <text evidence="1">Belongs to the GcvT family.</text>
</comment>
<dbReference type="EMBL" id="BAQP01000031">
    <property type="protein sequence ID" value="GBQ21055.1"/>
    <property type="molecule type" value="Genomic_DNA"/>
</dbReference>
<gene>
    <name evidence="6" type="ORF">AA12717_0757</name>
</gene>
<dbReference type="PANTHER" id="PTHR43757">
    <property type="entry name" value="AMINOMETHYLTRANSFERASE"/>
    <property type="match status" value="1"/>
</dbReference>
<dbReference type="PANTHER" id="PTHR43757:SF2">
    <property type="entry name" value="AMINOMETHYLTRANSFERASE, MITOCHONDRIAL"/>
    <property type="match status" value="1"/>
</dbReference>
<feature type="domain" description="Aminomethyltransferase C-terminal" evidence="4">
    <location>
        <begin position="922"/>
        <end position="1007"/>
    </location>
</feature>
<dbReference type="SUPFAM" id="SSF51905">
    <property type="entry name" value="FAD/NAD(P)-binding domain"/>
    <property type="match status" value="1"/>
</dbReference>
<evidence type="ECO:0000313" key="6">
    <source>
        <dbReference type="EMBL" id="GBQ21055.1"/>
    </source>
</evidence>
<keyword evidence="7" id="KW-1185">Reference proteome</keyword>
<dbReference type="Gene3D" id="3.30.1360.120">
    <property type="entry name" value="Probable tRNA modification gtpase trme, domain 1"/>
    <property type="match status" value="1"/>
</dbReference>
<dbReference type="Pfam" id="PF13510">
    <property type="entry name" value="Fer2_4"/>
    <property type="match status" value="1"/>
</dbReference>
<comment type="caution">
    <text evidence="6">The sequence shown here is derived from an EMBL/GenBank/DDBJ whole genome shotgun (WGS) entry which is preliminary data.</text>
</comment>
<proteinExistence type="inferred from homology"/>
<reference evidence="6" key="1">
    <citation type="submission" date="2013-04" db="EMBL/GenBank/DDBJ databases">
        <title>The genome sequencing project of 58 acetic acid bacteria.</title>
        <authorList>
            <person name="Okamoto-Kainuma A."/>
            <person name="Ishikawa M."/>
            <person name="Umino S."/>
            <person name="Koizumi Y."/>
            <person name="Shiwa Y."/>
            <person name="Yoshikawa H."/>
            <person name="Matsutani M."/>
            <person name="Matsushita K."/>
        </authorList>
    </citation>
    <scope>NUCLEOTIDE SEQUENCE</scope>
    <source>
        <strain evidence="6">DSM 12717</strain>
    </source>
</reference>
<feature type="domain" description="GCVT N-terminal" evidence="3">
    <location>
        <begin position="629"/>
        <end position="901"/>
    </location>
</feature>
<dbReference type="InterPro" id="IPR028896">
    <property type="entry name" value="GcvT/YgfZ/DmdA"/>
</dbReference>
<dbReference type="InterPro" id="IPR029043">
    <property type="entry name" value="GcvT/YgfZ_C"/>
</dbReference>
<dbReference type="Pfam" id="PF01571">
    <property type="entry name" value="GCV_T"/>
    <property type="match status" value="1"/>
</dbReference>
<dbReference type="Gene3D" id="1.10.10.1100">
    <property type="entry name" value="BFD-like [2Fe-2S]-binding domain"/>
    <property type="match status" value="1"/>
</dbReference>
<dbReference type="SUPFAM" id="SSF103025">
    <property type="entry name" value="Folate-binding domain"/>
    <property type="match status" value="1"/>
</dbReference>
<dbReference type="Pfam" id="PF12831">
    <property type="entry name" value="FAD_oxidored"/>
    <property type="match status" value="1"/>
</dbReference>
<dbReference type="InterPro" id="IPR027266">
    <property type="entry name" value="TrmE/GcvT-like"/>
</dbReference>
<evidence type="ECO:0000259" key="5">
    <source>
        <dbReference type="Pfam" id="PF17806"/>
    </source>
</evidence>
<dbReference type="RefSeq" id="WP_272502288.1">
    <property type="nucleotide sequence ID" value="NZ_BAQP01000031.1"/>
</dbReference>
<dbReference type="Proteomes" id="UP001060895">
    <property type="component" value="Unassembled WGS sequence"/>
</dbReference>
<evidence type="ECO:0000313" key="7">
    <source>
        <dbReference type="Proteomes" id="UP001060895"/>
    </source>
</evidence>
<dbReference type="InterPro" id="IPR013977">
    <property type="entry name" value="GcvT_C"/>
</dbReference>
<dbReference type="InterPro" id="IPR041117">
    <property type="entry name" value="SoxA_A3"/>
</dbReference>
<dbReference type="NCBIfam" id="TIGR01372">
    <property type="entry name" value="soxA"/>
    <property type="match status" value="1"/>
</dbReference>
<feature type="domain" description="SoxA A3" evidence="5">
    <location>
        <begin position="530"/>
        <end position="613"/>
    </location>
</feature>
<dbReference type="PRINTS" id="PR00368">
    <property type="entry name" value="FADPNR"/>
</dbReference>
<dbReference type="InterPro" id="IPR042204">
    <property type="entry name" value="2Fe-2S-bd_N"/>
</dbReference>
<protein>
    <submittedName>
        <fullName evidence="6">NAD/FAD-dependent oxidoreductase</fullName>
    </submittedName>
</protein>
<dbReference type="InterPro" id="IPR036188">
    <property type="entry name" value="FAD/NAD-bd_sf"/>
</dbReference>
<sequence>MYNIMRDHAPLPVTGPTQPMRLIQGNGIDVGRTIRFTFDDKSYTAHPGDTLASALLANGVRLVGRSFKYHRPRGILSAGPEEPNALVELRTGAWREPNTRATVAELFDGLTASSQNRWPTLAFDAMGINGVLSPVFTAGFYYKTFMWPAAFWEKIYEPIIRRAAGLGRAAEEADPDFYEKSNGFCDVLIVGSGPAGLAAAMAAATSGARVILCEQDSLPGGRLRAENILIDHRPGWTWAEATVSRLRAMPNVRIMTRSCVFARYDGGTYGVFERVSDHLAVPQPDQPRQRLWRIVARQCVVATGAIERPIVFPNNDRPGIMLAGAVRMYVNRFGVAPGRQAIVYTNNDDGLRTAADLYAAGVRIMAIVDSRQSSTHAQAVAQRTGARLFPGARIADTSGYRGVTAALIRGGNGKDCRIACDLIAVSGGWNPDIALTTHHGRRPSYSDEIAAFIPTPDEEDLHVAGVAAGTMTTSGALTEGARAGHQAAACCGFGEASSPPLAAPIVDQDESYGIVPQWHAMDAESGRRAGRAFIDFQNDVTAKDTKLAAQEGFRSVEHLKRYTTLGMATDQGKTANVNGLAFLAEVNGQSIPQTGTTLTRPPTQPVTLGTLAGPHRGLHFKPHRLPPTHQWASEQGAVFTANGLWQRAHWYPRAGETTWQDTVNREVNTVRNAVGFCDVTTLGKIDIQGPDAATFLERVYVNAWQKLPVGRARYGLMLREDGFAFDDGTTARLGENNYVMTTTTANAGPVMQHLEFCHQCLWPDMDVQVISVTDEWAQIAVAGPRSRDVLRQIVDPQYDLSNEGFGYMAAANITVCGGQSARLFRLSFSGELAYELAVPAHYGDALARLLMRVGAPYGIAPYGTEALGVMRIEKGHPAGPELNGQTTAHDLGMGRMLSTKKDFIGRTMAARAALTGPARPTLVGLRPLVAGTTLAAGAHLLPKGSPATAAFDQGWISSSAWSPTIGSWIALGFLSNGPARHGEIIAVHNPLADTITEAEIVSPVFVDPEGKRLHA</sequence>
<keyword evidence="2" id="KW-0560">Oxidoreductase</keyword>
<evidence type="ECO:0000256" key="2">
    <source>
        <dbReference type="ARBA" id="ARBA00023002"/>
    </source>
</evidence>
<dbReference type="PIRSF" id="PIRSF037980">
    <property type="entry name" value="SoxA"/>
    <property type="match status" value="1"/>
</dbReference>
<dbReference type="PRINTS" id="PR00411">
    <property type="entry name" value="PNDRDTASEI"/>
</dbReference>
<dbReference type="Pfam" id="PF08669">
    <property type="entry name" value="GCV_T_C"/>
    <property type="match status" value="1"/>
</dbReference>
<dbReference type="Pfam" id="PF17806">
    <property type="entry name" value="SO_alpha_A3"/>
    <property type="match status" value="1"/>
</dbReference>
<accession>A0ABQ0P3U5</accession>
<name>A0ABQ0P3U5_9PROT</name>
<evidence type="ECO:0000256" key="1">
    <source>
        <dbReference type="ARBA" id="ARBA00008609"/>
    </source>
</evidence>
<evidence type="ECO:0000259" key="3">
    <source>
        <dbReference type="Pfam" id="PF01571"/>
    </source>
</evidence>
<organism evidence="6 7">
    <name type="scientific">Gluconacetobacter sacchari DSM 12717</name>
    <dbReference type="NCBI Taxonomy" id="1307940"/>
    <lineage>
        <taxon>Bacteria</taxon>
        <taxon>Pseudomonadati</taxon>
        <taxon>Pseudomonadota</taxon>
        <taxon>Alphaproteobacteria</taxon>
        <taxon>Acetobacterales</taxon>
        <taxon>Acetobacteraceae</taxon>
        <taxon>Gluconacetobacter</taxon>
    </lineage>
</organism>
<dbReference type="Gene3D" id="3.50.50.60">
    <property type="entry name" value="FAD/NAD(P)-binding domain"/>
    <property type="match status" value="1"/>
</dbReference>
<evidence type="ECO:0000259" key="4">
    <source>
        <dbReference type="Pfam" id="PF08669"/>
    </source>
</evidence>
<dbReference type="InterPro" id="IPR041854">
    <property type="entry name" value="BFD-like_2Fe2S-bd_dom_sf"/>
</dbReference>
<dbReference type="InterPro" id="IPR006222">
    <property type="entry name" value="GCVT_N"/>
</dbReference>